<keyword evidence="2" id="KW-1185">Reference proteome</keyword>
<gene>
    <name evidence="1" type="ORF">MLD38_030300</name>
</gene>
<accession>A0ACB9MLB9</accession>
<dbReference type="EMBL" id="CM042888">
    <property type="protein sequence ID" value="KAI4324848.1"/>
    <property type="molecule type" value="Genomic_DNA"/>
</dbReference>
<protein>
    <submittedName>
        <fullName evidence="1">Uncharacterized protein</fullName>
    </submittedName>
</protein>
<reference evidence="2" key="1">
    <citation type="journal article" date="2023" name="Front. Plant Sci.">
        <title>Chromosomal-level genome assembly of Melastoma candidum provides insights into trichome evolution.</title>
        <authorList>
            <person name="Zhong Y."/>
            <person name="Wu W."/>
            <person name="Sun C."/>
            <person name="Zou P."/>
            <person name="Liu Y."/>
            <person name="Dai S."/>
            <person name="Zhou R."/>
        </authorList>
    </citation>
    <scope>NUCLEOTIDE SEQUENCE [LARGE SCALE GENOMIC DNA]</scope>
</reference>
<proteinExistence type="predicted"/>
<name>A0ACB9MLB9_9MYRT</name>
<evidence type="ECO:0000313" key="2">
    <source>
        <dbReference type="Proteomes" id="UP001057402"/>
    </source>
</evidence>
<organism evidence="1 2">
    <name type="scientific">Melastoma candidum</name>
    <dbReference type="NCBI Taxonomy" id="119954"/>
    <lineage>
        <taxon>Eukaryota</taxon>
        <taxon>Viridiplantae</taxon>
        <taxon>Streptophyta</taxon>
        <taxon>Embryophyta</taxon>
        <taxon>Tracheophyta</taxon>
        <taxon>Spermatophyta</taxon>
        <taxon>Magnoliopsida</taxon>
        <taxon>eudicotyledons</taxon>
        <taxon>Gunneridae</taxon>
        <taxon>Pentapetalae</taxon>
        <taxon>rosids</taxon>
        <taxon>malvids</taxon>
        <taxon>Myrtales</taxon>
        <taxon>Melastomataceae</taxon>
        <taxon>Melastomatoideae</taxon>
        <taxon>Melastomateae</taxon>
        <taxon>Melastoma</taxon>
    </lineage>
</organism>
<evidence type="ECO:0000313" key="1">
    <source>
        <dbReference type="EMBL" id="KAI4324848.1"/>
    </source>
</evidence>
<sequence length="98" mass="10978">MKKNIVTTCKPDMLIVSATCKSEMLNVFEVKNNSSPTIEHSNEERVSTPSHSDCTGGQRLLQLSYLNPRPKNGLRKLLLMVFDGIAVEQQSDDRNSLK</sequence>
<comment type="caution">
    <text evidence="1">The sequence shown here is derived from an EMBL/GenBank/DDBJ whole genome shotgun (WGS) entry which is preliminary data.</text>
</comment>
<dbReference type="Proteomes" id="UP001057402">
    <property type="component" value="Chromosome 9"/>
</dbReference>